<feature type="region of interest" description="Disordered" evidence="1">
    <location>
        <begin position="106"/>
        <end position="153"/>
    </location>
</feature>
<dbReference type="Proteomes" id="UP001059596">
    <property type="component" value="Unassembled WGS sequence"/>
</dbReference>
<reference evidence="2" key="1">
    <citation type="journal article" date="2023" name="Genome Biol. Evol.">
        <title>Long-read-based Genome Assembly of Drosophila gunungcola Reveals Fewer Chemosensory Genes in Flower-breeding Species.</title>
        <authorList>
            <person name="Negi A."/>
            <person name="Liao B.Y."/>
            <person name="Yeh S.D."/>
        </authorList>
    </citation>
    <scope>NUCLEOTIDE SEQUENCE</scope>
    <source>
        <strain evidence="2">Sukarami</strain>
    </source>
</reference>
<feature type="region of interest" description="Disordered" evidence="1">
    <location>
        <begin position="70"/>
        <end position="90"/>
    </location>
</feature>
<name>A0A9P9YFL4_9MUSC</name>
<gene>
    <name evidence="2" type="ORF">M5D96_011434</name>
</gene>
<evidence type="ECO:0000256" key="1">
    <source>
        <dbReference type="SAM" id="MobiDB-lite"/>
    </source>
</evidence>
<sequence length="314" mass="36106">MAYSRSLKRCNWPGILDSSHALRKYFPRQATKSQNHDRLPTFDPPNFVGAEPQPQPRVNAAWQLASDPSDLASIRGPKRPKGLRDRERKRVERKIWARPAKIDVAKRAARSPDKPERLEKAEVATKPLVRPGIQRKKVRAQSPTHQKQPSLSFRLPRRRNILVVDAKRTPGVSHQAQLAGGAEDPPPTSSASGRKREGQHPKLRMRGRSKKTYGVPLCSRPTEIMGMGMGRGRGSSVPYSRQMQMRQEQLYQQPEYHDQYMRMLHQQQRQHQEHQQKDYAQMAQHPYSILPCVLSEEEQLQTQHQPHVYSVPSK</sequence>
<organism evidence="2 3">
    <name type="scientific">Drosophila gunungcola</name>
    <name type="common">fruit fly</name>
    <dbReference type="NCBI Taxonomy" id="103775"/>
    <lineage>
        <taxon>Eukaryota</taxon>
        <taxon>Metazoa</taxon>
        <taxon>Ecdysozoa</taxon>
        <taxon>Arthropoda</taxon>
        <taxon>Hexapoda</taxon>
        <taxon>Insecta</taxon>
        <taxon>Pterygota</taxon>
        <taxon>Neoptera</taxon>
        <taxon>Endopterygota</taxon>
        <taxon>Diptera</taxon>
        <taxon>Brachycera</taxon>
        <taxon>Muscomorpha</taxon>
        <taxon>Ephydroidea</taxon>
        <taxon>Drosophilidae</taxon>
        <taxon>Drosophila</taxon>
        <taxon>Sophophora</taxon>
    </lineage>
</organism>
<proteinExistence type="predicted"/>
<protein>
    <submittedName>
        <fullName evidence="2">Uncharacterized protein</fullName>
    </submittedName>
</protein>
<dbReference type="AlphaFoldDB" id="A0A9P9YFL4"/>
<feature type="compositionally biased region" description="Polar residues" evidence="1">
    <location>
        <begin position="141"/>
        <end position="151"/>
    </location>
</feature>
<feature type="region of interest" description="Disordered" evidence="1">
    <location>
        <begin position="27"/>
        <end position="54"/>
    </location>
</feature>
<dbReference type="OrthoDB" id="7870740at2759"/>
<evidence type="ECO:0000313" key="3">
    <source>
        <dbReference type="Proteomes" id="UP001059596"/>
    </source>
</evidence>
<evidence type="ECO:0000313" key="2">
    <source>
        <dbReference type="EMBL" id="KAI8035684.1"/>
    </source>
</evidence>
<comment type="caution">
    <text evidence="2">The sequence shown here is derived from an EMBL/GenBank/DDBJ whole genome shotgun (WGS) entry which is preliminary data.</text>
</comment>
<feature type="compositionally biased region" description="Basic residues" evidence="1">
    <location>
        <begin position="201"/>
        <end position="211"/>
    </location>
</feature>
<feature type="compositionally biased region" description="Basic and acidic residues" evidence="1">
    <location>
        <begin position="106"/>
        <end position="123"/>
    </location>
</feature>
<accession>A0A9P9YFL4</accession>
<dbReference type="EMBL" id="JAMKOV010000031">
    <property type="protein sequence ID" value="KAI8035684.1"/>
    <property type="molecule type" value="Genomic_DNA"/>
</dbReference>
<feature type="region of interest" description="Disordered" evidence="1">
    <location>
        <begin position="166"/>
        <end position="237"/>
    </location>
</feature>
<keyword evidence="3" id="KW-1185">Reference proteome</keyword>